<accession>A0A6C0BP45</accession>
<dbReference type="AlphaFoldDB" id="A0A6C0BP45"/>
<evidence type="ECO:0000313" key="1">
    <source>
        <dbReference type="EMBL" id="QHS94195.1"/>
    </source>
</evidence>
<proteinExistence type="predicted"/>
<sequence>MELDTNTKWVSCFNSRLDEFLKDLISSYPNDKDFLMFKQSFNMIKLVDDSKPAYLFKIYTMRYVDQIYKNDEKFFLDHDFKDELTSSDNNNFSSEMLVKLKSYWKTMSDENKAVIWKYLNLLCKINIKIQ</sequence>
<dbReference type="EMBL" id="MN739217">
    <property type="protein sequence ID" value="QHS94195.1"/>
    <property type="molecule type" value="Genomic_DNA"/>
</dbReference>
<reference evidence="1" key="1">
    <citation type="journal article" date="2020" name="Nature">
        <title>Giant virus diversity and host interactions through global metagenomics.</title>
        <authorList>
            <person name="Schulz F."/>
            <person name="Roux S."/>
            <person name="Paez-Espino D."/>
            <person name="Jungbluth S."/>
            <person name="Walsh D.A."/>
            <person name="Denef V.J."/>
            <person name="McMahon K.D."/>
            <person name="Konstantinidis K.T."/>
            <person name="Eloe-Fadrosh E.A."/>
            <person name="Kyrpides N.C."/>
            <person name="Woyke T."/>
        </authorList>
    </citation>
    <scope>NUCLEOTIDE SEQUENCE</scope>
    <source>
        <strain evidence="1">GVMAG-M-3300018416-26</strain>
    </source>
</reference>
<organism evidence="1">
    <name type="scientific">viral metagenome</name>
    <dbReference type="NCBI Taxonomy" id="1070528"/>
    <lineage>
        <taxon>unclassified sequences</taxon>
        <taxon>metagenomes</taxon>
        <taxon>organismal metagenomes</taxon>
    </lineage>
</organism>
<name>A0A6C0BP45_9ZZZZ</name>
<protein>
    <submittedName>
        <fullName evidence="1">Uncharacterized protein</fullName>
    </submittedName>
</protein>